<evidence type="ECO:0000256" key="10">
    <source>
        <dbReference type="ARBA" id="ARBA00023237"/>
    </source>
</evidence>
<organism evidence="16 17">
    <name type="scientific">Novosphingobium beihaiensis</name>
    <dbReference type="NCBI Taxonomy" id="2930389"/>
    <lineage>
        <taxon>Bacteria</taxon>
        <taxon>Pseudomonadati</taxon>
        <taxon>Pseudomonadota</taxon>
        <taxon>Alphaproteobacteria</taxon>
        <taxon>Sphingomonadales</taxon>
        <taxon>Sphingomonadaceae</taxon>
        <taxon>Novosphingobium</taxon>
    </lineage>
</organism>
<evidence type="ECO:0000256" key="7">
    <source>
        <dbReference type="ARBA" id="ARBA00023065"/>
    </source>
</evidence>
<keyword evidence="6" id="KW-0408">Iron</keyword>
<feature type="domain" description="TonB-dependent receptor-like beta-barrel" evidence="14">
    <location>
        <begin position="284"/>
        <end position="729"/>
    </location>
</feature>
<evidence type="ECO:0000256" key="5">
    <source>
        <dbReference type="ARBA" id="ARBA00022692"/>
    </source>
</evidence>
<keyword evidence="7" id="KW-0406">Ion transport</keyword>
<name>A0ABT0BL10_9SPHN</name>
<dbReference type="PANTHER" id="PTHR32552:SF81">
    <property type="entry name" value="TONB-DEPENDENT OUTER MEMBRANE RECEPTOR"/>
    <property type="match status" value="1"/>
</dbReference>
<dbReference type="InterPro" id="IPR039426">
    <property type="entry name" value="TonB-dep_rcpt-like"/>
</dbReference>
<dbReference type="InterPro" id="IPR037066">
    <property type="entry name" value="Plug_dom_sf"/>
</dbReference>
<evidence type="ECO:0000259" key="15">
    <source>
        <dbReference type="Pfam" id="PF07715"/>
    </source>
</evidence>
<protein>
    <submittedName>
        <fullName evidence="16">TonB-dependent receptor</fullName>
    </submittedName>
</protein>
<feature type="compositionally biased region" description="Polar residues" evidence="13">
    <location>
        <begin position="7"/>
        <end position="21"/>
    </location>
</feature>
<dbReference type="Gene3D" id="2.40.170.20">
    <property type="entry name" value="TonB-dependent receptor, beta-barrel domain"/>
    <property type="match status" value="1"/>
</dbReference>
<gene>
    <name evidence="16" type="ORF">MTR66_02300</name>
</gene>
<evidence type="ECO:0000256" key="4">
    <source>
        <dbReference type="ARBA" id="ARBA00022496"/>
    </source>
</evidence>
<dbReference type="Gene3D" id="2.170.130.10">
    <property type="entry name" value="TonB-dependent receptor, plug domain"/>
    <property type="match status" value="1"/>
</dbReference>
<feature type="region of interest" description="Disordered" evidence="13">
    <location>
        <begin position="1"/>
        <end position="25"/>
    </location>
</feature>
<evidence type="ECO:0000256" key="11">
    <source>
        <dbReference type="PROSITE-ProRule" id="PRU01360"/>
    </source>
</evidence>
<dbReference type="CDD" id="cd01347">
    <property type="entry name" value="ligand_gated_channel"/>
    <property type="match status" value="1"/>
</dbReference>
<keyword evidence="2 11" id="KW-0813">Transport</keyword>
<dbReference type="InterPro" id="IPR012910">
    <property type="entry name" value="Plug_dom"/>
</dbReference>
<dbReference type="Proteomes" id="UP001202281">
    <property type="component" value="Unassembled WGS sequence"/>
</dbReference>
<accession>A0ABT0BL10</accession>
<dbReference type="RefSeq" id="WP_243917535.1">
    <property type="nucleotide sequence ID" value="NZ_JALHLG010000003.1"/>
</dbReference>
<evidence type="ECO:0000256" key="12">
    <source>
        <dbReference type="RuleBase" id="RU003357"/>
    </source>
</evidence>
<evidence type="ECO:0000256" key="9">
    <source>
        <dbReference type="ARBA" id="ARBA00023136"/>
    </source>
</evidence>
<keyword evidence="16" id="KW-0675">Receptor</keyword>
<evidence type="ECO:0000256" key="13">
    <source>
        <dbReference type="SAM" id="MobiDB-lite"/>
    </source>
</evidence>
<evidence type="ECO:0000256" key="6">
    <source>
        <dbReference type="ARBA" id="ARBA00023004"/>
    </source>
</evidence>
<evidence type="ECO:0000256" key="2">
    <source>
        <dbReference type="ARBA" id="ARBA00022448"/>
    </source>
</evidence>
<dbReference type="Pfam" id="PF07715">
    <property type="entry name" value="Plug"/>
    <property type="match status" value="1"/>
</dbReference>
<keyword evidence="9 11" id="KW-0472">Membrane</keyword>
<dbReference type="InterPro" id="IPR000531">
    <property type="entry name" value="Beta-barrel_TonB"/>
</dbReference>
<comment type="similarity">
    <text evidence="11 12">Belongs to the TonB-dependent receptor family.</text>
</comment>
<comment type="subcellular location">
    <subcellularLocation>
        <location evidence="1 11">Cell outer membrane</location>
        <topology evidence="1 11">Multi-pass membrane protein</topology>
    </subcellularLocation>
</comment>
<evidence type="ECO:0000256" key="8">
    <source>
        <dbReference type="ARBA" id="ARBA00023077"/>
    </source>
</evidence>
<reference evidence="16 17" key="1">
    <citation type="submission" date="2022-04" db="EMBL/GenBank/DDBJ databases">
        <title>Identification of a novel bacterium isolated from mangrove sediments.</title>
        <authorList>
            <person name="Pan X."/>
        </authorList>
    </citation>
    <scope>NUCLEOTIDE SEQUENCE [LARGE SCALE GENOMIC DNA]</scope>
    <source>
        <strain evidence="16 17">B2638</strain>
    </source>
</reference>
<evidence type="ECO:0000313" key="16">
    <source>
        <dbReference type="EMBL" id="MCJ2185640.1"/>
    </source>
</evidence>
<keyword evidence="5 11" id="KW-0812">Transmembrane</keyword>
<sequence>MAALSPAQAQETRDTSTSSESAGGEIIVTARKRSERLLDVPVAVSAVSSEDLARYASNSLSAISQQVPALVIGESTNQVGGSINLRGVGSGISNPSTETAVTMNFDGVPISYGNAVRLGQIDIQRVEVLKGPQALFYGKNSPGGVISLVSADPGSFFEARLRTGYEFQAEQRFAEAMVSGPLTDTVGARIVGYYSKEDGWFRNIAQPITGVTAGAGAKTLNAEDVFVRGTLTFEPTPATRIKFKINYGQRDRDGVGPTGLAQIVECPNGGVSVFGATDCKLNRTFYDAALTPGTIASDPSFKDGVPFVKSSQFLTSLSVDQDLSDSYGLSSVTGYYRLREQSIDSFSFSNIPYYGASNDVIAKGFSQELRLTSDLDGPLNFMIGGFFQDATFTIGQAFTVDFGTPFLVGSTFYDVHTTAYSGFAQVRYKPVEQIEIAAGGRLSREDKKLTGTSFSLPFEVLDPKKHYNDFSPDITITYKPDSNLTAYAAYREGFTSGGFNTVPTALRTSANTSRPALDLSYDQMTAKGFEVGLKGYLAERQMLFDLVGYTYKYNDLQLSRYDNASFSQLTQNAGGARVQGVEFNLTMQPHAIPGLQVRTSLAYNDAHYTNFIGGCYNGQSISDGCNLALRDPSQPASATNYYTAQDQSGQQLVRAPEWTFSAGFNYDTEFSENLGGGLSFDMNHSSSYLTQTEASPATRQKSYWQFNGTLSLNGGKDKPWELALVGRNLTNRLIRVTGAVVGSTAGQYGTAAPRQGDILASVGAPRSVLLQLTVRSSLFGR</sequence>
<dbReference type="Pfam" id="PF00593">
    <property type="entry name" value="TonB_dep_Rec_b-barrel"/>
    <property type="match status" value="1"/>
</dbReference>
<keyword evidence="4" id="KW-0410">Iron transport</keyword>
<keyword evidence="3 11" id="KW-1134">Transmembrane beta strand</keyword>
<comment type="caution">
    <text evidence="16">The sequence shown here is derived from an EMBL/GenBank/DDBJ whole genome shotgun (WGS) entry which is preliminary data.</text>
</comment>
<dbReference type="SUPFAM" id="SSF56935">
    <property type="entry name" value="Porins"/>
    <property type="match status" value="1"/>
</dbReference>
<evidence type="ECO:0000256" key="1">
    <source>
        <dbReference type="ARBA" id="ARBA00004571"/>
    </source>
</evidence>
<proteinExistence type="inferred from homology"/>
<dbReference type="EMBL" id="JALHLG010000003">
    <property type="protein sequence ID" value="MCJ2185640.1"/>
    <property type="molecule type" value="Genomic_DNA"/>
</dbReference>
<dbReference type="PANTHER" id="PTHR32552">
    <property type="entry name" value="FERRICHROME IRON RECEPTOR-RELATED"/>
    <property type="match status" value="1"/>
</dbReference>
<keyword evidence="8 12" id="KW-0798">TonB box</keyword>
<dbReference type="InterPro" id="IPR036942">
    <property type="entry name" value="Beta-barrel_TonB_sf"/>
</dbReference>
<evidence type="ECO:0000256" key="3">
    <source>
        <dbReference type="ARBA" id="ARBA00022452"/>
    </source>
</evidence>
<evidence type="ECO:0000259" key="14">
    <source>
        <dbReference type="Pfam" id="PF00593"/>
    </source>
</evidence>
<feature type="domain" description="TonB-dependent receptor plug" evidence="15">
    <location>
        <begin position="37"/>
        <end position="145"/>
    </location>
</feature>
<keyword evidence="10 11" id="KW-0998">Cell outer membrane</keyword>
<evidence type="ECO:0000313" key="17">
    <source>
        <dbReference type="Proteomes" id="UP001202281"/>
    </source>
</evidence>
<dbReference type="PROSITE" id="PS52016">
    <property type="entry name" value="TONB_DEPENDENT_REC_3"/>
    <property type="match status" value="1"/>
</dbReference>
<keyword evidence="17" id="KW-1185">Reference proteome</keyword>